<name>X0U9Y3_9ZZZZ</name>
<proteinExistence type="predicted"/>
<dbReference type="AlphaFoldDB" id="X0U9Y3"/>
<feature type="non-terminal residue" evidence="1">
    <location>
        <position position="209"/>
    </location>
</feature>
<accession>X0U9Y3</accession>
<organism evidence="1">
    <name type="scientific">marine sediment metagenome</name>
    <dbReference type="NCBI Taxonomy" id="412755"/>
    <lineage>
        <taxon>unclassified sequences</taxon>
        <taxon>metagenomes</taxon>
        <taxon>ecological metagenomes</taxon>
    </lineage>
</organism>
<comment type="caution">
    <text evidence="1">The sequence shown here is derived from an EMBL/GenBank/DDBJ whole genome shotgun (WGS) entry which is preliminary data.</text>
</comment>
<sequence length="209" mass="22310">MLTRRSAASIACLLALSLGWSEAGAEPLVLVSPLLDRTDRVDRILESARPPLAVQRVFIGGKPKRADSWRRVLGDGRPVDLEGARLIVLETAPAAALASVRTTMGRSLLETLPGWVKRGGSLLVIGGWPSQETYPGSPLAAILPATPRRDPGLKAFRARRSRALTGAVPPGLHVEHVHPTVDISGEVLIRAGDDPFVVRGEHGDGRVLQ</sequence>
<dbReference type="EMBL" id="BARS01026618">
    <property type="protein sequence ID" value="GAG02644.1"/>
    <property type="molecule type" value="Genomic_DNA"/>
</dbReference>
<protein>
    <submittedName>
        <fullName evidence="1">Uncharacterized protein</fullName>
    </submittedName>
</protein>
<gene>
    <name evidence="1" type="ORF">S01H1_41938</name>
</gene>
<dbReference type="SUPFAM" id="SSF52317">
    <property type="entry name" value="Class I glutamine amidotransferase-like"/>
    <property type="match status" value="1"/>
</dbReference>
<dbReference type="InterPro" id="IPR029062">
    <property type="entry name" value="Class_I_gatase-like"/>
</dbReference>
<dbReference type="Gene3D" id="3.40.50.880">
    <property type="match status" value="1"/>
</dbReference>
<reference evidence="1" key="1">
    <citation type="journal article" date="2014" name="Front. Microbiol.">
        <title>High frequency of phylogenetically diverse reductive dehalogenase-homologous genes in deep subseafloor sedimentary metagenomes.</title>
        <authorList>
            <person name="Kawai M."/>
            <person name="Futagami T."/>
            <person name="Toyoda A."/>
            <person name="Takaki Y."/>
            <person name="Nishi S."/>
            <person name="Hori S."/>
            <person name="Arai W."/>
            <person name="Tsubouchi T."/>
            <person name="Morono Y."/>
            <person name="Uchiyama I."/>
            <person name="Ito T."/>
            <person name="Fujiyama A."/>
            <person name="Inagaki F."/>
            <person name="Takami H."/>
        </authorList>
    </citation>
    <scope>NUCLEOTIDE SEQUENCE</scope>
    <source>
        <strain evidence="1">Expedition CK06-06</strain>
    </source>
</reference>
<evidence type="ECO:0000313" key="1">
    <source>
        <dbReference type="EMBL" id="GAG02644.1"/>
    </source>
</evidence>